<comment type="caution">
    <text evidence="2">The sequence shown here is derived from an EMBL/GenBank/DDBJ whole genome shotgun (WGS) entry which is preliminary data.</text>
</comment>
<evidence type="ECO:0000313" key="2">
    <source>
        <dbReference type="EMBL" id="RYQ85963.1"/>
    </source>
</evidence>
<keyword evidence="1" id="KW-0472">Membrane</keyword>
<protein>
    <submittedName>
        <fullName evidence="2">Uncharacterized protein</fullName>
    </submittedName>
</protein>
<reference evidence="2 3" key="1">
    <citation type="submission" date="2019-01" db="EMBL/GenBank/DDBJ databases">
        <title>Sequencing of cultivated peanut Arachis hypogaea provides insights into genome evolution and oil improvement.</title>
        <authorList>
            <person name="Chen X."/>
        </authorList>
    </citation>
    <scope>NUCLEOTIDE SEQUENCE [LARGE SCALE GENOMIC DNA]</scope>
    <source>
        <strain evidence="3">cv. Fuhuasheng</strain>
        <tissue evidence="2">Leaves</tissue>
    </source>
</reference>
<proteinExistence type="predicted"/>
<keyword evidence="1" id="KW-1133">Transmembrane helix</keyword>
<evidence type="ECO:0000313" key="3">
    <source>
        <dbReference type="Proteomes" id="UP000289738"/>
    </source>
</evidence>
<accession>A0A444X8T5</accession>
<organism evidence="2 3">
    <name type="scientific">Arachis hypogaea</name>
    <name type="common">Peanut</name>
    <dbReference type="NCBI Taxonomy" id="3818"/>
    <lineage>
        <taxon>Eukaryota</taxon>
        <taxon>Viridiplantae</taxon>
        <taxon>Streptophyta</taxon>
        <taxon>Embryophyta</taxon>
        <taxon>Tracheophyta</taxon>
        <taxon>Spermatophyta</taxon>
        <taxon>Magnoliopsida</taxon>
        <taxon>eudicotyledons</taxon>
        <taxon>Gunneridae</taxon>
        <taxon>Pentapetalae</taxon>
        <taxon>rosids</taxon>
        <taxon>fabids</taxon>
        <taxon>Fabales</taxon>
        <taxon>Fabaceae</taxon>
        <taxon>Papilionoideae</taxon>
        <taxon>50 kb inversion clade</taxon>
        <taxon>dalbergioids sensu lato</taxon>
        <taxon>Dalbergieae</taxon>
        <taxon>Pterocarpus clade</taxon>
        <taxon>Arachis</taxon>
    </lineage>
</organism>
<dbReference type="AlphaFoldDB" id="A0A444X8T5"/>
<name>A0A444X8T5_ARAHY</name>
<sequence>MLRFSHYPHYRFWMAFHWSSRRYIPAHSLSNASYHSAVFSPLNLRKPSLLIYTYALWSHHLRTHLMSPHRGNQPHCKFFLWVDEHLARIGHSGCVLDKRPLVEKKPEVVEEDEGFHHRIAILEEKVTVLEKKKTPLACCVVIVVCAVVAAFYVCSH</sequence>
<keyword evidence="1" id="KW-0812">Transmembrane</keyword>
<keyword evidence="3" id="KW-1185">Reference proteome</keyword>
<evidence type="ECO:0000256" key="1">
    <source>
        <dbReference type="SAM" id="Phobius"/>
    </source>
</evidence>
<dbReference type="EMBL" id="SDMP01000020">
    <property type="protein sequence ID" value="RYQ85963.1"/>
    <property type="molecule type" value="Genomic_DNA"/>
</dbReference>
<gene>
    <name evidence="2" type="ORF">Ahy_B10g105614</name>
</gene>
<feature type="transmembrane region" description="Helical" evidence="1">
    <location>
        <begin position="134"/>
        <end position="153"/>
    </location>
</feature>
<dbReference type="Proteomes" id="UP000289738">
    <property type="component" value="Chromosome B10"/>
</dbReference>